<accession>A0A1G7PV78</accession>
<gene>
    <name evidence="2" type="ORF">SAMN05421827_10255</name>
</gene>
<dbReference type="Proteomes" id="UP000199643">
    <property type="component" value="Unassembled WGS sequence"/>
</dbReference>
<proteinExistence type="predicted"/>
<protein>
    <recommendedName>
        <fullName evidence="4">Nuclear transport factor 2 family protein</fullName>
    </recommendedName>
</protein>
<feature type="chain" id="PRO_5011786967" description="Nuclear transport factor 2 family protein" evidence="1">
    <location>
        <begin position="22"/>
        <end position="182"/>
    </location>
</feature>
<evidence type="ECO:0000313" key="2">
    <source>
        <dbReference type="EMBL" id="SDF90148.1"/>
    </source>
</evidence>
<dbReference type="RefSeq" id="WP_090496830.1">
    <property type="nucleotide sequence ID" value="NZ_FNCH01000002.1"/>
</dbReference>
<dbReference type="AlphaFoldDB" id="A0A1G7PV78"/>
<evidence type="ECO:0000256" key="1">
    <source>
        <dbReference type="SAM" id="SignalP"/>
    </source>
</evidence>
<name>A0A1G7PV78_9SPHI</name>
<evidence type="ECO:0000313" key="3">
    <source>
        <dbReference type="Proteomes" id="UP000199643"/>
    </source>
</evidence>
<feature type="signal peptide" evidence="1">
    <location>
        <begin position="1"/>
        <end position="21"/>
    </location>
</feature>
<organism evidence="2 3">
    <name type="scientific">Pedobacter terrae</name>
    <dbReference type="NCBI Taxonomy" id="405671"/>
    <lineage>
        <taxon>Bacteria</taxon>
        <taxon>Pseudomonadati</taxon>
        <taxon>Bacteroidota</taxon>
        <taxon>Sphingobacteriia</taxon>
        <taxon>Sphingobacteriales</taxon>
        <taxon>Sphingobacteriaceae</taxon>
        <taxon>Pedobacter</taxon>
    </lineage>
</organism>
<dbReference type="EMBL" id="FNCH01000002">
    <property type="protein sequence ID" value="SDF90148.1"/>
    <property type="molecule type" value="Genomic_DNA"/>
</dbReference>
<keyword evidence="1" id="KW-0732">Signal</keyword>
<keyword evidence="3" id="KW-1185">Reference proteome</keyword>
<dbReference type="OrthoDB" id="1494523at2"/>
<sequence>MTFKTVLLFFLSFGLTTGMFAQTRKPGSAQQNLSSNKQMADQAILAIRKDVQTINSKKLKKEHYTYESAGCVEEGVVDYYFDEKAIVKIVESGSIGDGSWVDEYYYQSGKVIFCFQTIVGGPAIGKVTKTEYRFYVKDGSIVKVLEGTKTIKADSKASESLQNANKIFKAYASKDFAAALCN</sequence>
<evidence type="ECO:0008006" key="4">
    <source>
        <dbReference type="Google" id="ProtNLM"/>
    </source>
</evidence>
<reference evidence="3" key="1">
    <citation type="submission" date="2016-10" db="EMBL/GenBank/DDBJ databases">
        <authorList>
            <person name="Varghese N."/>
            <person name="Submissions S."/>
        </authorList>
    </citation>
    <scope>NUCLEOTIDE SEQUENCE [LARGE SCALE GENOMIC DNA]</scope>
    <source>
        <strain evidence="3">DSM 17933</strain>
    </source>
</reference>